<evidence type="ECO:0000313" key="1">
    <source>
        <dbReference type="EMBL" id="OPA74368.1"/>
    </source>
</evidence>
<name>A0A1T2X393_9BACL</name>
<sequence length="85" mass="9693">MAYINHVNLKNAGGQVYCCMRNKVVQFNEEQLMKYCVGCKMFGGTAKGKGVECFWDDMRGDKLMIVSDPVQEVEYNQTRSVRLTS</sequence>
<dbReference type="STRING" id="1324314.BVG16_24645"/>
<dbReference type="OrthoDB" id="9806352at2"/>
<dbReference type="RefSeq" id="WP_078501918.1">
    <property type="nucleotide sequence ID" value="NZ_MSZX01000011.1"/>
</dbReference>
<organism evidence="1 2">
    <name type="scientific">Paenibacillus selenitireducens</name>
    <dbReference type="NCBI Taxonomy" id="1324314"/>
    <lineage>
        <taxon>Bacteria</taxon>
        <taxon>Bacillati</taxon>
        <taxon>Bacillota</taxon>
        <taxon>Bacilli</taxon>
        <taxon>Bacillales</taxon>
        <taxon>Paenibacillaceae</taxon>
        <taxon>Paenibacillus</taxon>
    </lineage>
</organism>
<accession>A0A1T2X393</accession>
<dbReference type="EMBL" id="MSZX01000011">
    <property type="protein sequence ID" value="OPA74368.1"/>
    <property type="molecule type" value="Genomic_DNA"/>
</dbReference>
<proteinExistence type="predicted"/>
<protein>
    <submittedName>
        <fullName evidence="1">Uncharacterized protein</fullName>
    </submittedName>
</protein>
<evidence type="ECO:0000313" key="2">
    <source>
        <dbReference type="Proteomes" id="UP000190188"/>
    </source>
</evidence>
<dbReference type="Proteomes" id="UP000190188">
    <property type="component" value="Unassembled WGS sequence"/>
</dbReference>
<gene>
    <name evidence="1" type="ORF">BVG16_24645</name>
</gene>
<reference evidence="1 2" key="1">
    <citation type="submission" date="2017-01" db="EMBL/GenBank/DDBJ databases">
        <title>Genome analysis of Paenibacillus selenitrireducens ES3-24.</title>
        <authorList>
            <person name="Xu D."/>
            <person name="Yao R."/>
            <person name="Zheng S."/>
        </authorList>
    </citation>
    <scope>NUCLEOTIDE SEQUENCE [LARGE SCALE GENOMIC DNA]</scope>
    <source>
        <strain evidence="1 2">ES3-24</strain>
    </source>
</reference>
<keyword evidence="2" id="KW-1185">Reference proteome</keyword>
<dbReference type="AlphaFoldDB" id="A0A1T2X393"/>
<comment type="caution">
    <text evidence="1">The sequence shown here is derived from an EMBL/GenBank/DDBJ whole genome shotgun (WGS) entry which is preliminary data.</text>
</comment>